<organism evidence="2">
    <name type="scientific">Leptosphaeria maculans (strain JN3 / isolate v23.1.3 / race Av1-4-5-6-7-8)</name>
    <name type="common">Blackleg fungus</name>
    <name type="synonym">Phoma lingam</name>
    <dbReference type="NCBI Taxonomy" id="985895"/>
    <lineage>
        <taxon>Eukaryota</taxon>
        <taxon>Fungi</taxon>
        <taxon>Dikarya</taxon>
        <taxon>Ascomycota</taxon>
        <taxon>Pezizomycotina</taxon>
        <taxon>Dothideomycetes</taxon>
        <taxon>Pleosporomycetidae</taxon>
        <taxon>Pleosporales</taxon>
        <taxon>Pleosporineae</taxon>
        <taxon>Leptosphaeriaceae</taxon>
        <taxon>Plenodomus</taxon>
        <taxon>Plenodomus lingam/Leptosphaeria maculans species complex</taxon>
    </lineage>
</organism>
<keyword evidence="2" id="KW-1185">Reference proteome</keyword>
<dbReference type="AlphaFoldDB" id="E4ZU84"/>
<dbReference type="InParanoid" id="E4ZU84"/>
<proteinExistence type="predicted"/>
<evidence type="ECO:0000313" key="1">
    <source>
        <dbReference type="EMBL" id="CBX94963.1"/>
    </source>
</evidence>
<dbReference type="VEuPathDB" id="FungiDB:LEMA_P113780.1"/>
<accession>E4ZU84</accession>
<reference evidence="2" key="1">
    <citation type="journal article" date="2011" name="Nat. Commun.">
        <title>Effector diversification within compartments of the Leptosphaeria maculans genome affected by Repeat-Induced Point mutations.</title>
        <authorList>
            <person name="Rouxel T."/>
            <person name="Grandaubert J."/>
            <person name="Hane J.K."/>
            <person name="Hoede C."/>
            <person name="van de Wouw A.P."/>
            <person name="Couloux A."/>
            <person name="Dominguez V."/>
            <person name="Anthouard V."/>
            <person name="Bally P."/>
            <person name="Bourras S."/>
            <person name="Cozijnsen A.J."/>
            <person name="Ciuffetti L.M."/>
            <person name="Degrave A."/>
            <person name="Dilmaghani A."/>
            <person name="Duret L."/>
            <person name="Fudal I."/>
            <person name="Goodwin S.B."/>
            <person name="Gout L."/>
            <person name="Glaser N."/>
            <person name="Linglin J."/>
            <person name="Kema G.H.J."/>
            <person name="Lapalu N."/>
            <person name="Lawrence C.B."/>
            <person name="May K."/>
            <person name="Meyer M."/>
            <person name="Ollivier B."/>
            <person name="Poulain J."/>
            <person name="Schoch C.L."/>
            <person name="Simon A."/>
            <person name="Spatafora J.W."/>
            <person name="Stachowiak A."/>
            <person name="Turgeon B.G."/>
            <person name="Tyler B.M."/>
            <person name="Vincent D."/>
            <person name="Weissenbach J."/>
            <person name="Amselem J."/>
            <person name="Quesneville H."/>
            <person name="Oliver R.P."/>
            <person name="Wincker P."/>
            <person name="Balesdent M.-H."/>
            <person name="Howlett B.J."/>
        </authorList>
    </citation>
    <scope>NUCLEOTIDE SEQUENCE [LARGE SCALE GENOMIC DNA]</scope>
    <source>
        <strain evidence="2">JN3 / isolate v23.1.3 / race Av1-4-5-6-7-8</strain>
    </source>
</reference>
<gene>
    <name evidence="1" type="ORF">LEMA_P113780.1</name>
</gene>
<dbReference type="EMBL" id="FP929126">
    <property type="protein sequence ID" value="CBX94963.1"/>
    <property type="molecule type" value="Genomic_DNA"/>
</dbReference>
<name>E4ZU84_LEPMJ</name>
<protein>
    <submittedName>
        <fullName evidence="1">Predicted protein</fullName>
    </submittedName>
</protein>
<sequence>MVHATSLLTSLTVRDSENLVLTPKPPDAPFTALISLQSATPVRQTAQRPKSKPTASPSRLYRRLVWLLLYFSTEYFSSLFVSTSYCLCRAIYLPSYRPFLLVSFPSSFCQPDRTIGRAVWLGPESLRERESDSLS</sequence>
<dbReference type="Proteomes" id="UP000002668">
    <property type="component" value="Genome"/>
</dbReference>
<dbReference type="HOGENOM" id="CLU_1886139_0_0_1"/>
<evidence type="ECO:0000313" key="2">
    <source>
        <dbReference type="Proteomes" id="UP000002668"/>
    </source>
</evidence>